<gene>
    <name evidence="2" type="ORF">EXN66_Car002010</name>
</gene>
<feature type="region of interest" description="Disordered" evidence="1">
    <location>
        <begin position="144"/>
        <end position="163"/>
    </location>
</feature>
<accession>A0A6G1P8G0</accession>
<dbReference type="EMBL" id="CM015713">
    <property type="protein sequence ID" value="KAF3686338.1"/>
    <property type="molecule type" value="Genomic_DNA"/>
</dbReference>
<sequence length="384" mass="42517">MHDQRAKLCLCGNANGGEWAKEGEKKGGKQRLFSLELPREVSWRQPWVPVQLLPLSGGGQRVRDKAPCDAELSADDDDQAQVLISIMLSETERDGEWKKRTTDRCAELCSPTELGCGLSAGLRLTESFKSAETRKRGNHVENRKTIPNTHFHPRSSVNMPPGGKVSGRPHLTLSECCSARKAPTNPEPKHNVPFNLREKMAQYRELQGPVFQHCSDFTFASETGDAGRECKEKTKQRRTEGSPVNHKCPVQFRKFVMFGRTGLSGMSREIQTDRREESSSSTGALEQGDWHSGTEGERERGGEGEGEVVQWRRRRGGDVLGVVVHECVALRELIVTLTLPASIVCIRGGAPTLNVTPAESRPCREQRAPLPSTCPLLSLYIPGQ</sequence>
<evidence type="ECO:0000256" key="1">
    <source>
        <dbReference type="SAM" id="MobiDB-lite"/>
    </source>
</evidence>
<protein>
    <submittedName>
        <fullName evidence="2">Uncharacterized protein</fullName>
    </submittedName>
</protein>
<proteinExistence type="predicted"/>
<name>A0A6G1P8G0_CHAAH</name>
<feature type="compositionally biased region" description="Basic and acidic residues" evidence="1">
    <location>
        <begin position="288"/>
        <end position="303"/>
    </location>
</feature>
<evidence type="ECO:0000313" key="3">
    <source>
        <dbReference type="Proteomes" id="UP000503349"/>
    </source>
</evidence>
<feature type="region of interest" description="Disordered" evidence="1">
    <location>
        <begin position="265"/>
        <end position="309"/>
    </location>
</feature>
<dbReference type="Proteomes" id="UP000503349">
    <property type="component" value="Chromosome 2"/>
</dbReference>
<reference evidence="2 3" key="1">
    <citation type="submission" date="2019-02" db="EMBL/GenBank/DDBJ databases">
        <title>Opniocepnalus argus genome.</title>
        <authorList>
            <person name="Zhou C."/>
            <person name="Xiao S."/>
        </authorList>
    </citation>
    <scope>NUCLEOTIDE SEQUENCE [LARGE SCALE GENOMIC DNA]</scope>
    <source>
        <strain evidence="2">OARG1902GOOAL</strain>
        <tissue evidence="2">Muscle</tissue>
    </source>
</reference>
<evidence type="ECO:0000313" key="2">
    <source>
        <dbReference type="EMBL" id="KAF3686338.1"/>
    </source>
</evidence>
<feature type="compositionally biased region" description="Basic and acidic residues" evidence="1">
    <location>
        <begin position="225"/>
        <end position="240"/>
    </location>
</feature>
<keyword evidence="3" id="KW-1185">Reference proteome</keyword>
<organism evidence="2 3">
    <name type="scientific">Channa argus</name>
    <name type="common">Northern snakehead</name>
    <name type="synonym">Ophicephalus argus</name>
    <dbReference type="NCBI Taxonomy" id="215402"/>
    <lineage>
        <taxon>Eukaryota</taxon>
        <taxon>Metazoa</taxon>
        <taxon>Chordata</taxon>
        <taxon>Craniata</taxon>
        <taxon>Vertebrata</taxon>
        <taxon>Euteleostomi</taxon>
        <taxon>Actinopterygii</taxon>
        <taxon>Neopterygii</taxon>
        <taxon>Teleostei</taxon>
        <taxon>Neoteleostei</taxon>
        <taxon>Acanthomorphata</taxon>
        <taxon>Anabantaria</taxon>
        <taxon>Anabantiformes</taxon>
        <taxon>Channoidei</taxon>
        <taxon>Channidae</taxon>
        <taxon>Channa</taxon>
    </lineage>
</organism>
<dbReference type="AlphaFoldDB" id="A0A6G1P8G0"/>
<feature type="region of interest" description="Disordered" evidence="1">
    <location>
        <begin position="225"/>
        <end position="245"/>
    </location>
</feature>
<reference evidence="3" key="2">
    <citation type="submission" date="2019-02" db="EMBL/GenBank/DDBJ databases">
        <title>Opniocepnalus argus Var Kimnra genome.</title>
        <authorList>
            <person name="Zhou C."/>
            <person name="Xiao S."/>
        </authorList>
    </citation>
    <scope>NUCLEOTIDE SEQUENCE [LARGE SCALE GENOMIC DNA]</scope>
</reference>